<evidence type="ECO:0000256" key="4">
    <source>
        <dbReference type="ARBA" id="ARBA00022741"/>
    </source>
</evidence>
<keyword evidence="5 10" id="KW-0378">Hydrolase</keyword>
<comment type="catalytic activity">
    <reaction evidence="10">
        <text>ITP + H2O = IMP + diphosphate + H(+)</text>
        <dbReference type="Rhea" id="RHEA:29399"/>
        <dbReference type="ChEBI" id="CHEBI:15377"/>
        <dbReference type="ChEBI" id="CHEBI:15378"/>
        <dbReference type="ChEBI" id="CHEBI:33019"/>
        <dbReference type="ChEBI" id="CHEBI:58053"/>
        <dbReference type="ChEBI" id="CHEBI:61402"/>
        <dbReference type="EC" id="3.6.1.66"/>
    </reaction>
</comment>
<comment type="caution">
    <text evidence="10">Lacks conserved residue(s) required for the propagation of feature annotation.</text>
</comment>
<evidence type="ECO:0000256" key="6">
    <source>
        <dbReference type="ARBA" id="ARBA00022842"/>
    </source>
</evidence>
<sequence length="180" mass="20097">MQMLLSPFGYEIVTPKILGIPFSPEETESTFVGNSFIKSKELFRLTGFPSFADDSGISVDALGGEPGVLSARFGGPGLSDKDRALYLLNKLGTNHNRKAHYSCVVSFVDANHQVSFEGKVEGLIASDYDELGKFGFGYDPIFYYPEFGKRFSEVPEGEKNKVSHRKKAMELFLEWFQTIQ</sequence>
<dbReference type="GO" id="GO:0035870">
    <property type="term" value="F:dITP diphosphatase activity"/>
    <property type="evidence" value="ECO:0007669"/>
    <property type="project" value="UniProtKB-UniRule"/>
</dbReference>
<dbReference type="GO" id="GO:0009146">
    <property type="term" value="P:purine nucleoside triphosphate catabolic process"/>
    <property type="evidence" value="ECO:0007669"/>
    <property type="project" value="UniProtKB-UniRule"/>
</dbReference>
<dbReference type="Proteomes" id="UP000001847">
    <property type="component" value="Chromosome I"/>
</dbReference>
<keyword evidence="3 10" id="KW-0479">Metal-binding</keyword>
<evidence type="ECO:0000313" key="11">
    <source>
        <dbReference type="EMBL" id="ABZ98745.1"/>
    </source>
</evidence>
<dbReference type="STRING" id="456481.LEPBI_I2667"/>
<keyword evidence="6 10" id="KW-0460">Magnesium</keyword>
<dbReference type="GO" id="GO:0000166">
    <property type="term" value="F:nucleotide binding"/>
    <property type="evidence" value="ECO:0007669"/>
    <property type="project" value="UniProtKB-KW"/>
</dbReference>
<keyword evidence="7 10" id="KW-0546">Nucleotide metabolism</keyword>
<gene>
    <name evidence="11" type="ordered locus">LEPBI_I2667</name>
</gene>
<dbReference type="GO" id="GO:0046872">
    <property type="term" value="F:metal ion binding"/>
    <property type="evidence" value="ECO:0007669"/>
    <property type="project" value="UniProtKB-KW"/>
</dbReference>
<evidence type="ECO:0000256" key="10">
    <source>
        <dbReference type="HAMAP-Rule" id="MF_01405"/>
    </source>
</evidence>
<dbReference type="GO" id="GO:0036220">
    <property type="term" value="F:ITP diphosphatase activity"/>
    <property type="evidence" value="ECO:0007669"/>
    <property type="project" value="UniProtKB-UniRule"/>
</dbReference>
<dbReference type="HOGENOM" id="CLU_082080_0_2_12"/>
<accession>B0SMM1</accession>
<feature type="active site" description="Proton acceptor" evidence="10">
    <location>
        <position position="54"/>
    </location>
</feature>
<feature type="binding site" evidence="10">
    <location>
        <position position="54"/>
    </location>
    <ligand>
        <name>Mg(2+)</name>
        <dbReference type="ChEBI" id="CHEBI:18420"/>
    </ligand>
</feature>
<dbReference type="InterPro" id="IPR002637">
    <property type="entry name" value="RdgB/HAM1"/>
</dbReference>
<dbReference type="PANTHER" id="PTHR11067:SF9">
    <property type="entry name" value="INOSINE TRIPHOSPHATE PYROPHOSPHATASE"/>
    <property type="match status" value="1"/>
</dbReference>
<dbReference type="InterPro" id="IPR020922">
    <property type="entry name" value="dITP/XTP_pyrophosphatase"/>
</dbReference>
<comment type="catalytic activity">
    <reaction evidence="9 10">
        <text>XTP + H2O = XMP + diphosphate + H(+)</text>
        <dbReference type="Rhea" id="RHEA:28610"/>
        <dbReference type="ChEBI" id="CHEBI:15377"/>
        <dbReference type="ChEBI" id="CHEBI:15378"/>
        <dbReference type="ChEBI" id="CHEBI:33019"/>
        <dbReference type="ChEBI" id="CHEBI:57464"/>
        <dbReference type="ChEBI" id="CHEBI:61314"/>
        <dbReference type="EC" id="3.6.1.66"/>
    </reaction>
</comment>
<feature type="binding site" evidence="10">
    <location>
        <begin position="136"/>
        <end position="139"/>
    </location>
    <ligand>
        <name>substrate</name>
    </ligand>
</feature>
<dbReference type="Pfam" id="PF01725">
    <property type="entry name" value="Ham1p_like"/>
    <property type="match status" value="1"/>
</dbReference>
<keyword evidence="4 10" id="KW-0547">Nucleotide-binding</keyword>
<feature type="binding site" evidence="10">
    <location>
        <begin position="164"/>
        <end position="165"/>
    </location>
    <ligand>
        <name>substrate</name>
    </ligand>
</feature>
<dbReference type="FunFam" id="3.90.950.10:FF:000001">
    <property type="entry name" value="dITP/XTP pyrophosphatase"/>
    <property type="match status" value="1"/>
</dbReference>
<proteinExistence type="inferred from homology"/>
<comment type="similarity">
    <text evidence="1 10">Belongs to the HAM1 NTPase family.</text>
</comment>
<comment type="function">
    <text evidence="10">Pyrophosphatase that catalyzes the hydrolysis of nucleoside triphosphates to their monophosphate derivatives, with a high preference for the non-canonical purine nucleotides XTP (xanthosine triphosphate), dITP (deoxyinosine triphosphate) and ITP. Seems to function as a house-cleaning enzyme that removes non-canonical purine nucleotides from the nucleotide pool, thus preventing their incorporation into DNA/RNA and avoiding chromosomal lesions.</text>
</comment>
<dbReference type="GO" id="GO:0009117">
    <property type="term" value="P:nucleotide metabolic process"/>
    <property type="evidence" value="ECO:0007669"/>
    <property type="project" value="UniProtKB-KW"/>
</dbReference>
<evidence type="ECO:0000256" key="1">
    <source>
        <dbReference type="ARBA" id="ARBA00008023"/>
    </source>
</evidence>
<feature type="binding site" evidence="10">
    <location>
        <position position="159"/>
    </location>
    <ligand>
        <name>substrate</name>
    </ligand>
</feature>
<dbReference type="SUPFAM" id="SSF52972">
    <property type="entry name" value="ITPase-like"/>
    <property type="match status" value="1"/>
</dbReference>
<evidence type="ECO:0000256" key="5">
    <source>
        <dbReference type="ARBA" id="ARBA00022801"/>
    </source>
</evidence>
<dbReference type="CDD" id="cd00515">
    <property type="entry name" value="HAM1"/>
    <property type="match status" value="1"/>
</dbReference>
<dbReference type="GO" id="GO:0017111">
    <property type="term" value="F:ribonucleoside triphosphate phosphatase activity"/>
    <property type="evidence" value="ECO:0007669"/>
    <property type="project" value="InterPro"/>
</dbReference>
<dbReference type="AlphaFoldDB" id="B0SMM1"/>
<evidence type="ECO:0000313" key="12">
    <source>
        <dbReference type="Proteomes" id="UP000001847"/>
    </source>
</evidence>
<dbReference type="InterPro" id="IPR029001">
    <property type="entry name" value="ITPase-like_fam"/>
</dbReference>
<dbReference type="GO" id="GO:0005829">
    <property type="term" value="C:cytosol"/>
    <property type="evidence" value="ECO:0007669"/>
    <property type="project" value="TreeGrafter"/>
</dbReference>
<dbReference type="PANTHER" id="PTHR11067">
    <property type="entry name" value="INOSINE TRIPHOSPHATE PYROPHOSPHATASE/HAM1 PROTEIN"/>
    <property type="match status" value="1"/>
</dbReference>
<protein>
    <recommendedName>
        <fullName evidence="10">dITP/XTP pyrophosphatase</fullName>
        <ecNumber evidence="10">3.6.1.66</ecNumber>
    </recommendedName>
    <alternativeName>
        <fullName evidence="10">Non-canonical purine NTP pyrophosphatase</fullName>
    </alternativeName>
    <alternativeName>
        <fullName evidence="10">Non-standard purine NTP pyrophosphatase</fullName>
    </alternativeName>
    <alternativeName>
        <fullName evidence="10">Nucleoside-triphosphate diphosphatase</fullName>
    </alternativeName>
    <alternativeName>
        <fullName evidence="10">Nucleoside-triphosphate pyrophosphatase</fullName>
        <shortName evidence="10">NTPase</shortName>
    </alternativeName>
</protein>
<dbReference type="KEGG" id="lbi:LEPBI_I2667"/>
<dbReference type="EMBL" id="CP000786">
    <property type="protein sequence ID" value="ABZ98745.1"/>
    <property type="molecule type" value="Genomic_DNA"/>
</dbReference>
<evidence type="ECO:0000256" key="3">
    <source>
        <dbReference type="ARBA" id="ARBA00022723"/>
    </source>
</evidence>
<reference evidence="11 12" key="1">
    <citation type="journal article" date="2008" name="PLoS ONE">
        <title>Genome sequence of the saprophyte Leptospira biflexa provides insights into the evolution of Leptospira and the pathogenesis of leptospirosis.</title>
        <authorList>
            <person name="Picardeau M."/>
            <person name="Bulach D.M."/>
            <person name="Bouchier C."/>
            <person name="Zuerner R.L."/>
            <person name="Zidane N."/>
            <person name="Wilson P.J."/>
            <person name="Creno S."/>
            <person name="Kuczek E.S."/>
            <person name="Bommezzadri S."/>
            <person name="Davis J.C."/>
            <person name="McGrath A."/>
            <person name="Johnson M.J."/>
            <person name="Boursaux-Eude C."/>
            <person name="Seemann T."/>
            <person name="Rouy Z."/>
            <person name="Coppel R.L."/>
            <person name="Rood J.I."/>
            <person name="Lajus A."/>
            <person name="Davies J.K."/>
            <person name="Medigue C."/>
            <person name="Adler B."/>
        </authorList>
    </citation>
    <scope>NUCLEOTIDE SEQUENCE [LARGE SCALE GENOMIC DNA]</scope>
    <source>
        <strain evidence="12">Patoc 1 / ATCC 23582 / Paris</strain>
    </source>
</reference>
<dbReference type="EC" id="3.6.1.66" evidence="10"/>
<name>B0SMM1_LEPBP</name>
<keyword evidence="12" id="KW-1185">Reference proteome</keyword>
<dbReference type="GO" id="GO:0036222">
    <property type="term" value="F:XTP diphosphatase activity"/>
    <property type="evidence" value="ECO:0007669"/>
    <property type="project" value="UniProtKB-UniRule"/>
</dbReference>
<evidence type="ECO:0000256" key="2">
    <source>
        <dbReference type="ARBA" id="ARBA00011738"/>
    </source>
</evidence>
<feature type="binding site" evidence="10">
    <location>
        <position position="55"/>
    </location>
    <ligand>
        <name>substrate</name>
    </ligand>
</feature>
<evidence type="ECO:0000256" key="7">
    <source>
        <dbReference type="ARBA" id="ARBA00023080"/>
    </source>
</evidence>
<comment type="cofactor">
    <cofactor evidence="10">
        <name>Mg(2+)</name>
        <dbReference type="ChEBI" id="CHEBI:18420"/>
    </cofactor>
    <text evidence="10">Binds 1 Mg(2+) ion per subunit.</text>
</comment>
<feature type="binding site" evidence="10">
    <location>
        <position position="25"/>
    </location>
    <ligand>
        <name>Mg(2+)</name>
        <dbReference type="ChEBI" id="CHEBI:18420"/>
    </ligand>
</feature>
<comment type="catalytic activity">
    <reaction evidence="8 10">
        <text>dITP + H2O = dIMP + diphosphate + H(+)</text>
        <dbReference type="Rhea" id="RHEA:28342"/>
        <dbReference type="ChEBI" id="CHEBI:15377"/>
        <dbReference type="ChEBI" id="CHEBI:15378"/>
        <dbReference type="ChEBI" id="CHEBI:33019"/>
        <dbReference type="ChEBI" id="CHEBI:61194"/>
        <dbReference type="ChEBI" id="CHEBI:61382"/>
        <dbReference type="EC" id="3.6.1.66"/>
    </reaction>
</comment>
<dbReference type="Gene3D" id="3.90.950.10">
    <property type="match status" value="1"/>
</dbReference>
<organism evidence="11 12">
    <name type="scientific">Leptospira biflexa serovar Patoc (strain Patoc 1 / ATCC 23582 / Paris)</name>
    <dbReference type="NCBI Taxonomy" id="456481"/>
    <lineage>
        <taxon>Bacteria</taxon>
        <taxon>Pseudomonadati</taxon>
        <taxon>Spirochaetota</taxon>
        <taxon>Spirochaetia</taxon>
        <taxon>Leptospirales</taxon>
        <taxon>Leptospiraceae</taxon>
        <taxon>Leptospira</taxon>
    </lineage>
</organism>
<dbReference type="HAMAP" id="MF_01405">
    <property type="entry name" value="Non_canon_purine_NTPase"/>
    <property type="match status" value="1"/>
</dbReference>
<evidence type="ECO:0000256" key="9">
    <source>
        <dbReference type="ARBA" id="ARBA00052017"/>
    </source>
</evidence>
<evidence type="ECO:0000256" key="8">
    <source>
        <dbReference type="ARBA" id="ARBA00051875"/>
    </source>
</evidence>
<comment type="subunit">
    <text evidence="2 10">Homodimer.</text>
</comment>